<organism evidence="4 5">
    <name type="scientific">Kibdelosporangium aridum</name>
    <dbReference type="NCBI Taxonomy" id="2030"/>
    <lineage>
        <taxon>Bacteria</taxon>
        <taxon>Bacillati</taxon>
        <taxon>Actinomycetota</taxon>
        <taxon>Actinomycetes</taxon>
        <taxon>Pseudonocardiales</taxon>
        <taxon>Pseudonocardiaceae</taxon>
        <taxon>Kibdelosporangium</taxon>
    </lineage>
</organism>
<dbReference type="OrthoDB" id="9810191at2"/>
<dbReference type="GO" id="GO:0005524">
    <property type="term" value="F:ATP binding"/>
    <property type="evidence" value="ECO:0007669"/>
    <property type="project" value="UniProtKB-KW"/>
</dbReference>
<proteinExistence type="predicted"/>
<dbReference type="InterPro" id="IPR009080">
    <property type="entry name" value="tRNAsynth_Ia_anticodon-bd"/>
</dbReference>
<gene>
    <name evidence="4" type="ORF">SAMN05661093_06964</name>
</gene>
<evidence type="ECO:0000313" key="5">
    <source>
        <dbReference type="Proteomes" id="UP000192674"/>
    </source>
</evidence>
<dbReference type="PANTHER" id="PTHR43326">
    <property type="entry name" value="METHIONYL-TRNA SYNTHETASE"/>
    <property type="match status" value="1"/>
</dbReference>
<name>A0A1W2FIA9_KIBAR</name>
<accession>A0A1W2FIA9</accession>
<dbReference type="SUPFAM" id="SSF47323">
    <property type="entry name" value="Anticodon-binding domain of a subclass of class I aminoacyl-tRNA synthetases"/>
    <property type="match status" value="1"/>
</dbReference>
<protein>
    <submittedName>
        <fullName evidence="4">Methionyl-tRNA synthetase</fullName>
    </submittedName>
</protein>
<dbReference type="Gene3D" id="1.10.730.10">
    <property type="entry name" value="Isoleucyl-tRNA Synthetase, Domain 1"/>
    <property type="match status" value="1"/>
</dbReference>
<dbReference type="Proteomes" id="UP000192674">
    <property type="component" value="Unassembled WGS sequence"/>
</dbReference>
<dbReference type="RefSeq" id="WP_084430908.1">
    <property type="nucleotide sequence ID" value="NZ_FWXV01000007.1"/>
</dbReference>
<keyword evidence="1" id="KW-0436">Ligase</keyword>
<dbReference type="GO" id="GO:0004825">
    <property type="term" value="F:methionine-tRNA ligase activity"/>
    <property type="evidence" value="ECO:0007669"/>
    <property type="project" value="InterPro"/>
</dbReference>
<evidence type="ECO:0000313" key="4">
    <source>
        <dbReference type="EMBL" id="SMD21681.1"/>
    </source>
</evidence>
<evidence type="ECO:0000256" key="2">
    <source>
        <dbReference type="ARBA" id="ARBA00022741"/>
    </source>
</evidence>
<dbReference type="EMBL" id="FWXV01000007">
    <property type="protein sequence ID" value="SMD21681.1"/>
    <property type="molecule type" value="Genomic_DNA"/>
</dbReference>
<keyword evidence="3" id="KW-0067">ATP-binding</keyword>
<evidence type="ECO:0000256" key="3">
    <source>
        <dbReference type="ARBA" id="ARBA00022840"/>
    </source>
</evidence>
<reference evidence="4 5" key="1">
    <citation type="submission" date="2017-04" db="EMBL/GenBank/DDBJ databases">
        <authorList>
            <person name="Afonso C.L."/>
            <person name="Miller P.J."/>
            <person name="Scott M.A."/>
            <person name="Spackman E."/>
            <person name="Goraichik I."/>
            <person name="Dimitrov K.M."/>
            <person name="Suarez D.L."/>
            <person name="Swayne D.E."/>
        </authorList>
    </citation>
    <scope>NUCLEOTIDE SEQUENCE [LARGE SCALE GENOMIC DNA]</scope>
    <source>
        <strain evidence="4 5">DSM 43828</strain>
    </source>
</reference>
<dbReference type="AlphaFoldDB" id="A0A1W2FIA9"/>
<sequence>MRYYVTTTPHASAIELVYADVLARHYRLTGARVRFLGGGSPALRPMLSLSYNVFNNSSASTPWYTTGMSSSDYQRWWVNSDARVHVVGESSPRPQLSHSSDAVCVCPDFDVSEVELLVRRYGSDAVRWWLLRSGVDGQLVPMANKDLHNSLGTFVDRVTGLVHRYRDGEPPPGGNWPSAHVAPALARFDFVAATDAVRQVVRDAADYLAQSRPWELADPDEVLANLLAACRVLANDLIPFLPDLATRIAEQCFALSGSLAPARALYPRLKK</sequence>
<keyword evidence="4" id="KW-0030">Aminoacyl-tRNA synthetase</keyword>
<dbReference type="GO" id="GO:0006431">
    <property type="term" value="P:methionyl-tRNA aminoacylation"/>
    <property type="evidence" value="ECO:0007669"/>
    <property type="project" value="TreeGrafter"/>
</dbReference>
<keyword evidence="5" id="KW-1185">Reference proteome</keyword>
<evidence type="ECO:0000256" key="1">
    <source>
        <dbReference type="ARBA" id="ARBA00022598"/>
    </source>
</evidence>
<keyword evidence="2" id="KW-0547">Nucleotide-binding</keyword>
<dbReference type="PANTHER" id="PTHR43326:SF1">
    <property type="entry name" value="METHIONINE--TRNA LIGASE, MITOCHONDRIAL"/>
    <property type="match status" value="1"/>
</dbReference>
<dbReference type="InterPro" id="IPR023457">
    <property type="entry name" value="Met-tRNA_synth_2"/>
</dbReference>